<proteinExistence type="predicted"/>
<dbReference type="RefSeq" id="XP_009227263.1">
    <property type="nucleotide sequence ID" value="XM_009228999.1"/>
</dbReference>
<dbReference type="GO" id="GO:0005506">
    <property type="term" value="F:iron ion binding"/>
    <property type="evidence" value="ECO:0007669"/>
    <property type="project" value="InterPro"/>
</dbReference>
<evidence type="ECO:0000256" key="1">
    <source>
        <dbReference type="SAM" id="MobiDB-lite"/>
    </source>
</evidence>
<reference evidence="2" key="3">
    <citation type="submission" date="2010-09" db="EMBL/GenBank/DDBJ databases">
        <title>Annotation of Gaeumannomyces graminis var. tritici R3-111a-1.</title>
        <authorList>
            <consortium name="The Broad Institute Genome Sequencing Platform"/>
            <person name="Ma L.-J."/>
            <person name="Dead R."/>
            <person name="Young S.K."/>
            <person name="Zeng Q."/>
            <person name="Gargeya S."/>
            <person name="Fitzgerald M."/>
            <person name="Haas B."/>
            <person name="Abouelleil A."/>
            <person name="Alvarado L."/>
            <person name="Arachchi H.M."/>
            <person name="Berlin A."/>
            <person name="Brown A."/>
            <person name="Chapman S.B."/>
            <person name="Chen Z."/>
            <person name="Dunbar C."/>
            <person name="Freedman E."/>
            <person name="Gearin G."/>
            <person name="Gellesch M."/>
            <person name="Goldberg J."/>
            <person name="Griggs A."/>
            <person name="Gujja S."/>
            <person name="Heiman D."/>
            <person name="Howarth C."/>
            <person name="Larson L."/>
            <person name="Lui A."/>
            <person name="MacDonald P.J.P."/>
            <person name="Mehta T."/>
            <person name="Montmayeur A."/>
            <person name="Murphy C."/>
            <person name="Neiman D."/>
            <person name="Pearson M."/>
            <person name="Priest M."/>
            <person name="Roberts A."/>
            <person name="Saif S."/>
            <person name="Shea T."/>
            <person name="Shenoy N."/>
            <person name="Sisk P."/>
            <person name="Stolte C."/>
            <person name="Sykes S."/>
            <person name="Yandava C."/>
            <person name="Wortman J."/>
            <person name="Nusbaum C."/>
            <person name="Birren B."/>
        </authorList>
    </citation>
    <scope>NUCLEOTIDE SEQUENCE</scope>
    <source>
        <strain evidence="2">R3-111a-1</strain>
    </source>
</reference>
<dbReference type="InterPro" id="IPR001128">
    <property type="entry name" value="Cyt_P450"/>
</dbReference>
<organism evidence="2">
    <name type="scientific">Gaeumannomyces tritici (strain R3-111a-1)</name>
    <name type="common">Wheat and barley take-all root rot fungus</name>
    <name type="synonym">Gaeumannomyces graminis var. tritici</name>
    <dbReference type="NCBI Taxonomy" id="644352"/>
    <lineage>
        <taxon>Eukaryota</taxon>
        <taxon>Fungi</taxon>
        <taxon>Dikarya</taxon>
        <taxon>Ascomycota</taxon>
        <taxon>Pezizomycotina</taxon>
        <taxon>Sordariomycetes</taxon>
        <taxon>Sordariomycetidae</taxon>
        <taxon>Magnaporthales</taxon>
        <taxon>Magnaporthaceae</taxon>
        <taxon>Gaeumannomyces</taxon>
    </lineage>
</organism>
<dbReference type="GO" id="GO:0020037">
    <property type="term" value="F:heme binding"/>
    <property type="evidence" value="ECO:0007669"/>
    <property type="project" value="InterPro"/>
</dbReference>
<dbReference type="Gene3D" id="1.10.630.10">
    <property type="entry name" value="Cytochrome P450"/>
    <property type="match status" value="1"/>
</dbReference>
<feature type="region of interest" description="Disordered" evidence="1">
    <location>
        <begin position="19"/>
        <end position="41"/>
    </location>
</feature>
<dbReference type="Proteomes" id="UP000006039">
    <property type="component" value="Unassembled WGS sequence"/>
</dbReference>
<reference evidence="2" key="2">
    <citation type="submission" date="2010-07" db="EMBL/GenBank/DDBJ databases">
        <authorList>
            <consortium name="The Broad Institute Genome Sequencing Platform"/>
            <consortium name="Broad Institute Genome Sequencing Center for Infectious Disease"/>
            <person name="Ma L.-J."/>
            <person name="Dead R."/>
            <person name="Young S."/>
            <person name="Zeng Q."/>
            <person name="Koehrsen M."/>
            <person name="Alvarado L."/>
            <person name="Berlin A."/>
            <person name="Chapman S.B."/>
            <person name="Chen Z."/>
            <person name="Freedman E."/>
            <person name="Gellesch M."/>
            <person name="Goldberg J."/>
            <person name="Griggs A."/>
            <person name="Gujja S."/>
            <person name="Heilman E.R."/>
            <person name="Heiman D."/>
            <person name="Hepburn T."/>
            <person name="Howarth C."/>
            <person name="Jen D."/>
            <person name="Larson L."/>
            <person name="Mehta T."/>
            <person name="Neiman D."/>
            <person name="Pearson M."/>
            <person name="Roberts A."/>
            <person name="Saif S."/>
            <person name="Shea T."/>
            <person name="Shenoy N."/>
            <person name="Sisk P."/>
            <person name="Stolte C."/>
            <person name="Sykes S."/>
            <person name="Walk T."/>
            <person name="White J."/>
            <person name="Yandava C."/>
            <person name="Haas B."/>
            <person name="Nusbaum C."/>
            <person name="Birren B."/>
        </authorList>
    </citation>
    <scope>NUCLEOTIDE SEQUENCE</scope>
    <source>
        <strain evidence="2">R3-111a-1</strain>
    </source>
</reference>
<dbReference type="EMBL" id="GL385400">
    <property type="protein sequence ID" value="EJT71866.1"/>
    <property type="molecule type" value="Genomic_DNA"/>
</dbReference>
<dbReference type="GO" id="GO:0016705">
    <property type="term" value="F:oxidoreductase activity, acting on paired donors, with incorporation or reduction of molecular oxygen"/>
    <property type="evidence" value="ECO:0007669"/>
    <property type="project" value="InterPro"/>
</dbReference>
<protein>
    <submittedName>
        <fullName evidence="2 3">Uncharacterized protein</fullName>
    </submittedName>
</protein>
<dbReference type="EnsemblFungi" id="EJT71866">
    <property type="protein sequence ID" value="EJT71866"/>
    <property type="gene ID" value="GGTG_11119"/>
</dbReference>
<dbReference type="OrthoDB" id="655030at2759"/>
<reference evidence="3" key="5">
    <citation type="submission" date="2018-04" db="UniProtKB">
        <authorList>
            <consortium name="EnsemblFungi"/>
        </authorList>
    </citation>
    <scope>IDENTIFICATION</scope>
    <source>
        <strain evidence="3">R3-111a-1</strain>
    </source>
</reference>
<dbReference type="InterPro" id="IPR036396">
    <property type="entry name" value="Cyt_P450_sf"/>
</dbReference>
<dbReference type="HOGENOM" id="CLU_1722481_0_0_1"/>
<name>J3PC96_GAET3</name>
<dbReference type="VEuPathDB" id="FungiDB:GGTG_11119"/>
<dbReference type="Pfam" id="PF00067">
    <property type="entry name" value="p450"/>
    <property type="match status" value="1"/>
</dbReference>
<evidence type="ECO:0000313" key="4">
    <source>
        <dbReference type="Proteomes" id="UP000006039"/>
    </source>
</evidence>
<accession>J3PC96</accession>
<dbReference type="AlphaFoldDB" id="J3PC96"/>
<evidence type="ECO:0000313" key="2">
    <source>
        <dbReference type="EMBL" id="EJT71866.1"/>
    </source>
</evidence>
<evidence type="ECO:0000313" key="3">
    <source>
        <dbReference type="EnsemblFungi" id="EJT71866"/>
    </source>
</evidence>
<dbReference type="GeneID" id="20351577"/>
<keyword evidence="4" id="KW-1185">Reference proteome</keyword>
<dbReference type="STRING" id="644352.J3PC96"/>
<dbReference type="GO" id="GO:0004497">
    <property type="term" value="F:monooxygenase activity"/>
    <property type="evidence" value="ECO:0007669"/>
    <property type="project" value="InterPro"/>
</dbReference>
<reference evidence="3" key="4">
    <citation type="journal article" date="2015" name="G3 (Bethesda)">
        <title>Genome sequences of three phytopathogenic species of the Magnaporthaceae family of fungi.</title>
        <authorList>
            <person name="Okagaki L.H."/>
            <person name="Nunes C.C."/>
            <person name="Sailsbery J."/>
            <person name="Clay B."/>
            <person name="Brown D."/>
            <person name="John T."/>
            <person name="Oh Y."/>
            <person name="Young N."/>
            <person name="Fitzgerald M."/>
            <person name="Haas B.J."/>
            <person name="Zeng Q."/>
            <person name="Young S."/>
            <person name="Adiconis X."/>
            <person name="Fan L."/>
            <person name="Levin J.Z."/>
            <person name="Mitchell T.K."/>
            <person name="Okubara P.A."/>
            <person name="Farman M.L."/>
            <person name="Kohn L.M."/>
            <person name="Birren B."/>
            <person name="Ma L.-J."/>
            <person name="Dean R.A."/>
        </authorList>
    </citation>
    <scope>NUCLEOTIDE SEQUENCE</scope>
    <source>
        <strain evidence="3">R3-111a-1</strain>
    </source>
</reference>
<reference evidence="4" key="1">
    <citation type="submission" date="2010-07" db="EMBL/GenBank/DDBJ databases">
        <title>The genome sequence of Gaeumannomyces graminis var. tritici strain R3-111a-1.</title>
        <authorList>
            <consortium name="The Broad Institute Genome Sequencing Platform"/>
            <person name="Ma L.-J."/>
            <person name="Dead R."/>
            <person name="Young S."/>
            <person name="Zeng Q."/>
            <person name="Koehrsen M."/>
            <person name="Alvarado L."/>
            <person name="Berlin A."/>
            <person name="Chapman S.B."/>
            <person name="Chen Z."/>
            <person name="Freedman E."/>
            <person name="Gellesch M."/>
            <person name="Goldberg J."/>
            <person name="Griggs A."/>
            <person name="Gujja S."/>
            <person name="Heilman E.R."/>
            <person name="Heiman D."/>
            <person name="Hepburn T."/>
            <person name="Howarth C."/>
            <person name="Jen D."/>
            <person name="Larson L."/>
            <person name="Mehta T."/>
            <person name="Neiman D."/>
            <person name="Pearson M."/>
            <person name="Roberts A."/>
            <person name="Saif S."/>
            <person name="Shea T."/>
            <person name="Shenoy N."/>
            <person name="Sisk P."/>
            <person name="Stolte C."/>
            <person name="Sykes S."/>
            <person name="Walk T."/>
            <person name="White J."/>
            <person name="Yandava C."/>
            <person name="Haas B."/>
            <person name="Nusbaum C."/>
            <person name="Birren B."/>
        </authorList>
    </citation>
    <scope>NUCLEOTIDE SEQUENCE [LARGE SCALE GENOMIC DNA]</scope>
    <source>
        <strain evidence="4">R3-111a-1</strain>
    </source>
</reference>
<dbReference type="SUPFAM" id="SSF48264">
    <property type="entry name" value="Cytochrome P450"/>
    <property type="match status" value="1"/>
</dbReference>
<gene>
    <name evidence="3" type="primary">20351577</name>
    <name evidence="2" type="ORF">GGTG_11119</name>
</gene>
<sequence length="152" mass="16419">MGDLRDVAPDMRVLSVPGLSVLAETTTSEGREPDSGSPMSTRDIIDRMAEILLAGSETTSDTITCLLLELARNLDVCAELLASMEPQAIHGDSRAAAPVRVLRGLHQGEPAPAPYRIRDGPRHGNQWDTLMGYNLAPHTVVLALCRDLHRNG</sequence>
<dbReference type="eggNOG" id="KOG0158">
    <property type="taxonomic scope" value="Eukaryota"/>
</dbReference>